<dbReference type="PANTHER" id="PTHR37692">
    <property type="entry name" value="HYPOTHETICAL MEMBRANE SPANNING PROTEIN"/>
    <property type="match status" value="1"/>
</dbReference>
<dbReference type="GO" id="GO:0004129">
    <property type="term" value="F:cytochrome-c oxidase activity"/>
    <property type="evidence" value="ECO:0007669"/>
    <property type="project" value="InterPro"/>
</dbReference>
<dbReference type="RefSeq" id="WP_171221553.1">
    <property type="nucleotide sequence ID" value="NZ_CP121446.1"/>
</dbReference>
<feature type="transmembrane region" description="Helical" evidence="1">
    <location>
        <begin position="82"/>
        <end position="100"/>
    </location>
</feature>
<name>A0A7Y3R8A4_9FLAO</name>
<accession>A0A7Y3R8A4</accession>
<evidence type="ECO:0000256" key="1">
    <source>
        <dbReference type="SAM" id="Phobius"/>
    </source>
</evidence>
<organism evidence="2 3">
    <name type="scientific">Flavobacterium rivulicola</name>
    <dbReference type="NCBI Taxonomy" id="2732161"/>
    <lineage>
        <taxon>Bacteria</taxon>
        <taxon>Pseudomonadati</taxon>
        <taxon>Bacteroidota</taxon>
        <taxon>Flavobacteriia</taxon>
        <taxon>Flavobacteriales</taxon>
        <taxon>Flavobacteriaceae</taxon>
        <taxon>Flavobacterium</taxon>
    </lineage>
</organism>
<dbReference type="Pfam" id="PF04238">
    <property type="entry name" value="DUF420"/>
    <property type="match status" value="1"/>
</dbReference>
<keyword evidence="1" id="KW-1133">Transmembrane helix</keyword>
<sequence length="197" mass="22011">MNNQENQTLERKFRGSIIAVSIIIPIAVAVLFSVKLKDFGIDIEPLSFLPPIYASINAATALLLIMGVMAIKNGNRKVHERLMTLAIACSVVFLVMYVAYHMSADSTKYGDINADGLLDDTEIANAGWMRSVYFFILISHIVLSVAIIPMVLFTYVRALAERFDKHKKLAKITFPLWLYVAVTGVVVYLMISPYYAN</sequence>
<feature type="transmembrane region" description="Helical" evidence="1">
    <location>
        <begin position="52"/>
        <end position="70"/>
    </location>
</feature>
<gene>
    <name evidence="2" type="ORF">HKT18_04015</name>
</gene>
<dbReference type="InterPro" id="IPR013833">
    <property type="entry name" value="Cyt_c_oxidase_su3_a-hlx"/>
</dbReference>
<evidence type="ECO:0000313" key="3">
    <source>
        <dbReference type="Proteomes" id="UP000536509"/>
    </source>
</evidence>
<dbReference type="PANTHER" id="PTHR37692:SF1">
    <property type="entry name" value="DUF420 DOMAIN-CONTAINING PROTEIN"/>
    <property type="match status" value="1"/>
</dbReference>
<proteinExistence type="predicted"/>
<keyword evidence="3" id="KW-1185">Reference proteome</keyword>
<feature type="transmembrane region" description="Helical" evidence="1">
    <location>
        <begin position="132"/>
        <end position="156"/>
    </location>
</feature>
<dbReference type="EMBL" id="JABEVX010000001">
    <property type="protein sequence ID" value="NNT71376.1"/>
    <property type="molecule type" value="Genomic_DNA"/>
</dbReference>
<dbReference type="Proteomes" id="UP000536509">
    <property type="component" value="Unassembled WGS sequence"/>
</dbReference>
<keyword evidence="1" id="KW-0812">Transmembrane</keyword>
<feature type="transmembrane region" description="Helical" evidence="1">
    <location>
        <begin position="12"/>
        <end position="32"/>
    </location>
</feature>
<dbReference type="AlphaFoldDB" id="A0A7Y3R8A4"/>
<dbReference type="GO" id="GO:0016020">
    <property type="term" value="C:membrane"/>
    <property type="evidence" value="ECO:0007669"/>
    <property type="project" value="InterPro"/>
</dbReference>
<dbReference type="InterPro" id="IPR007352">
    <property type="entry name" value="DUF420"/>
</dbReference>
<dbReference type="GO" id="GO:0022904">
    <property type="term" value="P:respiratory electron transport chain"/>
    <property type="evidence" value="ECO:0007669"/>
    <property type="project" value="InterPro"/>
</dbReference>
<protein>
    <submittedName>
        <fullName evidence="2">DUF420 domain-containing protein</fullName>
    </submittedName>
</protein>
<keyword evidence="1" id="KW-0472">Membrane</keyword>
<evidence type="ECO:0000313" key="2">
    <source>
        <dbReference type="EMBL" id="NNT71376.1"/>
    </source>
</evidence>
<dbReference type="Gene3D" id="1.20.120.80">
    <property type="entry name" value="Cytochrome c oxidase, subunit III, four-helix bundle"/>
    <property type="match status" value="1"/>
</dbReference>
<reference evidence="2 3" key="1">
    <citation type="submission" date="2020-05" db="EMBL/GenBank/DDBJ databases">
        <title>Draft genome of Flavobacterium sp. IMCC34852.</title>
        <authorList>
            <person name="Song J."/>
            <person name="Cho J.-C."/>
        </authorList>
    </citation>
    <scope>NUCLEOTIDE SEQUENCE [LARGE SCALE GENOMIC DNA]</scope>
    <source>
        <strain evidence="2 3">IMCC34852</strain>
    </source>
</reference>
<feature type="transmembrane region" description="Helical" evidence="1">
    <location>
        <begin position="176"/>
        <end position="196"/>
    </location>
</feature>
<comment type="caution">
    <text evidence="2">The sequence shown here is derived from an EMBL/GenBank/DDBJ whole genome shotgun (WGS) entry which is preliminary data.</text>
</comment>